<comment type="subcellular location">
    <subcellularLocation>
        <location evidence="1">Cytoplasm</location>
    </subcellularLocation>
</comment>
<evidence type="ECO:0000256" key="5">
    <source>
        <dbReference type="ARBA" id="ARBA00022704"/>
    </source>
</evidence>
<dbReference type="InterPro" id="IPR001713">
    <property type="entry name" value="Prot_inh_stefin"/>
</dbReference>
<dbReference type="EMBL" id="BRYB01003445">
    <property type="protein sequence ID" value="GMI36826.1"/>
    <property type="molecule type" value="Genomic_DNA"/>
</dbReference>
<proteinExistence type="inferred from homology"/>
<gene>
    <name evidence="7" type="ORF">TeGR_g1733</name>
</gene>
<dbReference type="PANTHER" id="PTHR11414">
    <property type="entry name" value="CYSTATIN FAMILY MEMBER"/>
    <property type="match status" value="1"/>
</dbReference>
<dbReference type="InterPro" id="IPR000010">
    <property type="entry name" value="Cystatin_dom"/>
</dbReference>
<dbReference type="PROSITE" id="PS00287">
    <property type="entry name" value="CYSTATIN"/>
    <property type="match status" value="1"/>
</dbReference>
<accession>A0ABQ6N0A9</accession>
<comment type="caution">
    <text evidence="7">The sequence shown here is derived from an EMBL/GenBank/DDBJ whole genome shotgun (WGS) entry which is preliminary data.</text>
</comment>
<dbReference type="CDD" id="cd00042">
    <property type="entry name" value="CY"/>
    <property type="match status" value="1"/>
</dbReference>
<organism evidence="7 8">
    <name type="scientific">Tetraparma gracilis</name>
    <dbReference type="NCBI Taxonomy" id="2962635"/>
    <lineage>
        <taxon>Eukaryota</taxon>
        <taxon>Sar</taxon>
        <taxon>Stramenopiles</taxon>
        <taxon>Ochrophyta</taxon>
        <taxon>Bolidophyceae</taxon>
        <taxon>Parmales</taxon>
        <taxon>Triparmaceae</taxon>
        <taxon>Tetraparma</taxon>
    </lineage>
</organism>
<keyword evidence="3" id="KW-0963">Cytoplasm</keyword>
<evidence type="ECO:0000256" key="4">
    <source>
        <dbReference type="ARBA" id="ARBA00022690"/>
    </source>
</evidence>
<evidence type="ECO:0000256" key="3">
    <source>
        <dbReference type="ARBA" id="ARBA00022490"/>
    </source>
</evidence>
<dbReference type="SUPFAM" id="SSF54403">
    <property type="entry name" value="Cystatin/monellin"/>
    <property type="match status" value="1"/>
</dbReference>
<keyword evidence="4" id="KW-0646">Protease inhibitor</keyword>
<reference evidence="7 8" key="1">
    <citation type="journal article" date="2023" name="Commun. Biol.">
        <title>Genome analysis of Parmales, the sister group of diatoms, reveals the evolutionary specialization of diatoms from phago-mixotrophs to photoautotrophs.</title>
        <authorList>
            <person name="Ban H."/>
            <person name="Sato S."/>
            <person name="Yoshikawa S."/>
            <person name="Yamada K."/>
            <person name="Nakamura Y."/>
            <person name="Ichinomiya M."/>
            <person name="Sato N."/>
            <person name="Blanc-Mathieu R."/>
            <person name="Endo H."/>
            <person name="Kuwata A."/>
            <person name="Ogata H."/>
        </authorList>
    </citation>
    <scope>NUCLEOTIDE SEQUENCE [LARGE SCALE GENOMIC DNA]</scope>
</reference>
<dbReference type="PANTHER" id="PTHR11414:SF21">
    <property type="entry name" value="CYSTATIN 14A, TANDEM DUPLICATE 1-RELATED"/>
    <property type="match status" value="1"/>
</dbReference>
<evidence type="ECO:0000313" key="7">
    <source>
        <dbReference type="EMBL" id="GMI36826.1"/>
    </source>
</evidence>
<feature type="domain" description="Cystatin" evidence="6">
    <location>
        <begin position="12"/>
        <end position="73"/>
    </location>
</feature>
<name>A0ABQ6N0A9_9STRA</name>
<keyword evidence="8" id="KW-1185">Reference proteome</keyword>
<dbReference type="InterPro" id="IPR046350">
    <property type="entry name" value="Cystatin_sf"/>
</dbReference>
<dbReference type="Pfam" id="PF00031">
    <property type="entry name" value="Cystatin"/>
    <property type="match status" value="1"/>
</dbReference>
<dbReference type="Gene3D" id="3.10.450.10">
    <property type="match status" value="1"/>
</dbReference>
<evidence type="ECO:0000313" key="8">
    <source>
        <dbReference type="Proteomes" id="UP001165060"/>
    </source>
</evidence>
<dbReference type="InterPro" id="IPR018073">
    <property type="entry name" value="Prot_inh_cystat_CS"/>
</dbReference>
<evidence type="ECO:0000256" key="1">
    <source>
        <dbReference type="ARBA" id="ARBA00004496"/>
    </source>
</evidence>
<evidence type="ECO:0000259" key="6">
    <source>
        <dbReference type="Pfam" id="PF00031"/>
    </source>
</evidence>
<sequence>MMAGGHSDSSTEIPENVSSIVTALQASISESATFELVSFRQQVVAGMIYHVKVHVGDGEHVHAKIFAPLPHTGKAPELQEVKGGFSAADDLATL</sequence>
<protein>
    <recommendedName>
        <fullName evidence="6">Cystatin domain-containing protein</fullName>
    </recommendedName>
</protein>
<dbReference type="Proteomes" id="UP001165060">
    <property type="component" value="Unassembled WGS sequence"/>
</dbReference>
<comment type="similarity">
    <text evidence="2">Belongs to the cystatin family.</text>
</comment>
<evidence type="ECO:0000256" key="2">
    <source>
        <dbReference type="ARBA" id="ARBA00009403"/>
    </source>
</evidence>
<keyword evidence="5" id="KW-0789">Thiol protease inhibitor</keyword>